<dbReference type="InterPro" id="IPR014985">
    <property type="entry name" value="WbqC"/>
</dbReference>
<name>A0A482IZ52_9BURK</name>
<gene>
    <name evidence="1" type="ORF">DDF84_026510</name>
</gene>
<accession>A0A482IZ52</accession>
<evidence type="ECO:0008006" key="3">
    <source>
        <dbReference type="Google" id="ProtNLM"/>
    </source>
</evidence>
<dbReference type="RefSeq" id="WP_024570042.1">
    <property type="nucleotide sequence ID" value="NZ_CP037901.1"/>
</dbReference>
<protein>
    <recommendedName>
        <fullName evidence="3">WbqC family protein</fullName>
    </recommendedName>
</protein>
<dbReference type="Proteomes" id="UP000253772">
    <property type="component" value="Chromosome c2"/>
</dbReference>
<evidence type="ECO:0000313" key="2">
    <source>
        <dbReference type="Proteomes" id="UP000253772"/>
    </source>
</evidence>
<dbReference type="AlphaFoldDB" id="A0A482IZ52"/>
<sequence>MRLAIMQPYLFPYLGYFQLAASVDRFVVYDDVTFIKNGWINRNRILLAGAPHYLTVPLAGASSSRRIDEVRTQPRERWLGKLLEQLRHAYGRAPQYAPVSRLVEQVLSDSTDSIARLAAKSVIDTCAYLGLETTFVTTSTGYGNEALRSEARVIDICAREHASTYVNLPGGRTLYDAGTFAAASIDLEFVDTALPVYPQFGAPFVPGLSIIDVLMFNHVESVHAMLSREAITA</sequence>
<organism evidence="1 2">
    <name type="scientific">Cupriavidus metallidurans</name>
    <dbReference type="NCBI Taxonomy" id="119219"/>
    <lineage>
        <taxon>Bacteria</taxon>
        <taxon>Pseudomonadati</taxon>
        <taxon>Pseudomonadota</taxon>
        <taxon>Betaproteobacteria</taxon>
        <taxon>Burkholderiales</taxon>
        <taxon>Burkholderiaceae</taxon>
        <taxon>Cupriavidus</taxon>
    </lineage>
</organism>
<proteinExistence type="predicted"/>
<evidence type="ECO:0000313" key="1">
    <source>
        <dbReference type="EMBL" id="QBP13192.1"/>
    </source>
</evidence>
<dbReference type="OrthoDB" id="3611744at2"/>
<reference evidence="1 2" key="1">
    <citation type="submission" date="2019-03" db="EMBL/GenBank/DDBJ databases">
        <title>Comparative insights into the high quality Complete genome sequence of highly metal resistant Cupriavidus metallidurans strain BS1 isolated from a gold-copper mine.</title>
        <authorList>
            <person name="Mazhar H.S."/>
            <person name="Rensing C."/>
        </authorList>
    </citation>
    <scope>NUCLEOTIDE SEQUENCE [LARGE SCALE GENOMIC DNA]</scope>
    <source>
        <strain evidence="1 2">BS1</strain>
    </source>
</reference>
<dbReference type="Pfam" id="PF08889">
    <property type="entry name" value="WbqC"/>
    <property type="match status" value="1"/>
</dbReference>
<dbReference type="EMBL" id="CP037901">
    <property type="protein sequence ID" value="QBP13192.1"/>
    <property type="molecule type" value="Genomic_DNA"/>
</dbReference>